<accession>A0A8J3M5I9</accession>
<proteinExistence type="predicted"/>
<reference evidence="2 3" key="1">
    <citation type="submission" date="2021-01" db="EMBL/GenBank/DDBJ databases">
        <title>Whole genome shotgun sequence of Planotetraspora kaengkrachanensis NBRC 104272.</title>
        <authorList>
            <person name="Komaki H."/>
            <person name="Tamura T."/>
        </authorList>
    </citation>
    <scope>NUCLEOTIDE SEQUENCE [LARGE SCALE GENOMIC DNA]</scope>
    <source>
        <strain evidence="2 3">NBRC 104272</strain>
    </source>
</reference>
<dbReference type="EMBL" id="BONV01000010">
    <property type="protein sequence ID" value="GIG79675.1"/>
    <property type="molecule type" value="Genomic_DNA"/>
</dbReference>
<evidence type="ECO:0000313" key="3">
    <source>
        <dbReference type="Proteomes" id="UP000630097"/>
    </source>
</evidence>
<feature type="transmembrane region" description="Helical" evidence="1">
    <location>
        <begin position="93"/>
        <end position="113"/>
    </location>
</feature>
<organism evidence="2 3">
    <name type="scientific">Planotetraspora kaengkrachanensis</name>
    <dbReference type="NCBI Taxonomy" id="575193"/>
    <lineage>
        <taxon>Bacteria</taxon>
        <taxon>Bacillati</taxon>
        <taxon>Actinomycetota</taxon>
        <taxon>Actinomycetes</taxon>
        <taxon>Streptosporangiales</taxon>
        <taxon>Streptosporangiaceae</taxon>
        <taxon>Planotetraspora</taxon>
    </lineage>
</organism>
<protein>
    <submittedName>
        <fullName evidence="2">Uncharacterized protein</fullName>
    </submittedName>
</protein>
<keyword evidence="3" id="KW-1185">Reference proteome</keyword>
<dbReference type="Proteomes" id="UP000630097">
    <property type="component" value="Unassembled WGS sequence"/>
</dbReference>
<sequence>MARNDGRIGFVPPEKLEPNEVGAAFAARRELGPQYELELAESLVDRVNTVIDSRLAEKKGKRPPLDWAQMTLGLGSLALSIPLVAIVSSNVPGTFGLMLVFGVIGVVNLAYVLTRALHNNRD</sequence>
<evidence type="ECO:0000256" key="1">
    <source>
        <dbReference type="SAM" id="Phobius"/>
    </source>
</evidence>
<keyword evidence="1" id="KW-0812">Transmembrane</keyword>
<keyword evidence="1" id="KW-1133">Transmembrane helix</keyword>
<name>A0A8J3M5I9_9ACTN</name>
<evidence type="ECO:0000313" key="2">
    <source>
        <dbReference type="EMBL" id="GIG79675.1"/>
    </source>
</evidence>
<gene>
    <name evidence="2" type="ORF">Pka01_28020</name>
</gene>
<comment type="caution">
    <text evidence="2">The sequence shown here is derived from an EMBL/GenBank/DDBJ whole genome shotgun (WGS) entry which is preliminary data.</text>
</comment>
<keyword evidence="1" id="KW-0472">Membrane</keyword>
<dbReference type="AlphaFoldDB" id="A0A8J3M5I9"/>
<feature type="transmembrane region" description="Helical" evidence="1">
    <location>
        <begin position="67"/>
        <end position="87"/>
    </location>
</feature>